<dbReference type="Gene3D" id="3.30.200.20">
    <property type="entry name" value="Phosphorylase Kinase, domain 1"/>
    <property type="match status" value="1"/>
</dbReference>
<feature type="region of interest" description="Disordered" evidence="22">
    <location>
        <begin position="849"/>
        <end position="870"/>
    </location>
</feature>
<evidence type="ECO:0000256" key="7">
    <source>
        <dbReference type="ARBA" id="ARBA00022527"/>
    </source>
</evidence>
<keyword evidence="13" id="KW-0418">Kinase</keyword>
<dbReference type="Gene3D" id="2.30.29.30">
    <property type="entry name" value="Pleckstrin-homology domain (PH domain)/Phosphotyrosine-binding domain (PTB)"/>
    <property type="match status" value="1"/>
</dbReference>
<keyword evidence="9" id="KW-0808">Transferase</keyword>
<evidence type="ECO:0000256" key="20">
    <source>
        <dbReference type="PROSITE-ProRule" id="PRU10141"/>
    </source>
</evidence>
<dbReference type="SMART" id="SM00109">
    <property type="entry name" value="C1"/>
    <property type="match status" value="1"/>
</dbReference>
<dbReference type="PROSITE" id="PS00107">
    <property type="entry name" value="PROTEIN_KINASE_ATP"/>
    <property type="match status" value="1"/>
</dbReference>
<dbReference type="PROSITE" id="PS51285">
    <property type="entry name" value="AGC_KINASE_CTER"/>
    <property type="match status" value="1"/>
</dbReference>
<accession>A0A8C2KG88</accession>
<evidence type="ECO:0000256" key="21">
    <source>
        <dbReference type="SAM" id="Coils"/>
    </source>
</evidence>
<dbReference type="SMART" id="SM00233">
    <property type="entry name" value="PH"/>
    <property type="match status" value="1"/>
</dbReference>
<reference evidence="29" key="1">
    <citation type="submission" date="2025-08" db="UniProtKB">
        <authorList>
            <consortium name="Ensembl"/>
        </authorList>
    </citation>
    <scope>IDENTIFICATION</scope>
</reference>
<evidence type="ECO:0000256" key="1">
    <source>
        <dbReference type="ARBA" id="ARBA00001946"/>
    </source>
</evidence>
<comment type="subcellular location">
    <subcellularLocation>
        <location evidence="3">Cell projection</location>
        <location evidence="3">Lamellipodium</location>
    </subcellularLocation>
    <subcellularLocation>
        <location evidence="2">Cytoplasm</location>
    </subcellularLocation>
</comment>
<dbReference type="PROSITE" id="PS50081">
    <property type="entry name" value="ZF_DAG_PE_2"/>
    <property type="match status" value="1"/>
</dbReference>
<organism evidence="29 30">
    <name type="scientific">Cyprinus carpio</name>
    <name type="common">Common carp</name>
    <dbReference type="NCBI Taxonomy" id="7962"/>
    <lineage>
        <taxon>Eukaryota</taxon>
        <taxon>Metazoa</taxon>
        <taxon>Chordata</taxon>
        <taxon>Craniata</taxon>
        <taxon>Vertebrata</taxon>
        <taxon>Euteleostomi</taxon>
        <taxon>Actinopterygii</taxon>
        <taxon>Neopterygii</taxon>
        <taxon>Teleostei</taxon>
        <taxon>Ostariophysi</taxon>
        <taxon>Cypriniformes</taxon>
        <taxon>Cyprinidae</taxon>
        <taxon>Cyprininae</taxon>
        <taxon>Cyprinus</taxon>
    </lineage>
</organism>
<dbReference type="PROSITE" id="PS50011">
    <property type="entry name" value="PROTEIN_KINASE_DOM"/>
    <property type="match status" value="1"/>
</dbReference>
<evidence type="ECO:0000256" key="2">
    <source>
        <dbReference type="ARBA" id="ARBA00004496"/>
    </source>
</evidence>
<keyword evidence="6" id="KW-0963">Cytoplasm</keyword>
<evidence type="ECO:0000313" key="30">
    <source>
        <dbReference type="Proteomes" id="UP000694701"/>
    </source>
</evidence>
<dbReference type="Pfam" id="PF00069">
    <property type="entry name" value="Pkinase"/>
    <property type="match status" value="1"/>
</dbReference>
<evidence type="ECO:0000259" key="26">
    <source>
        <dbReference type="PROSITE" id="PS50108"/>
    </source>
</evidence>
<feature type="region of interest" description="Disordered" evidence="22">
    <location>
        <begin position="1630"/>
        <end position="1729"/>
    </location>
</feature>
<feature type="compositionally biased region" description="Polar residues" evidence="22">
    <location>
        <begin position="989"/>
        <end position="1011"/>
    </location>
</feature>
<dbReference type="SUPFAM" id="SSF50729">
    <property type="entry name" value="PH domain-like"/>
    <property type="match status" value="1"/>
</dbReference>
<feature type="domain" description="PH" evidence="23">
    <location>
        <begin position="1112"/>
        <end position="1231"/>
    </location>
</feature>
<dbReference type="CDD" id="cd01243">
    <property type="entry name" value="PH_MRCK"/>
    <property type="match status" value="1"/>
</dbReference>
<evidence type="ECO:0000256" key="18">
    <source>
        <dbReference type="ARBA" id="ARBA00047899"/>
    </source>
</evidence>
<dbReference type="PROSITE" id="PS50219">
    <property type="entry name" value="CNH"/>
    <property type="match status" value="1"/>
</dbReference>
<evidence type="ECO:0000256" key="9">
    <source>
        <dbReference type="ARBA" id="ARBA00022679"/>
    </source>
</evidence>
<comment type="catalytic activity">
    <reaction evidence="18">
        <text>L-threonyl-[protein] + ATP = O-phospho-L-threonyl-[protein] + ADP + H(+)</text>
        <dbReference type="Rhea" id="RHEA:46608"/>
        <dbReference type="Rhea" id="RHEA-COMP:11060"/>
        <dbReference type="Rhea" id="RHEA-COMP:11605"/>
        <dbReference type="ChEBI" id="CHEBI:15378"/>
        <dbReference type="ChEBI" id="CHEBI:30013"/>
        <dbReference type="ChEBI" id="CHEBI:30616"/>
        <dbReference type="ChEBI" id="CHEBI:61977"/>
        <dbReference type="ChEBI" id="CHEBI:456216"/>
        <dbReference type="EC" id="2.7.11.1"/>
    </reaction>
</comment>
<dbReference type="Ensembl" id="ENSCCRT00020119241.1">
    <property type="protein sequence ID" value="ENSCCRP00020109152.1"/>
    <property type="gene ID" value="ENSCCRG00020039321.1"/>
</dbReference>
<dbReference type="Pfam" id="PF00130">
    <property type="entry name" value="C1_1"/>
    <property type="match status" value="1"/>
</dbReference>
<dbReference type="FunFam" id="3.30.200.20:FF:001044">
    <property type="entry name" value="Serine/threonine-protein kinase MRCK beta"/>
    <property type="match status" value="1"/>
</dbReference>
<dbReference type="GO" id="GO:0005856">
    <property type="term" value="C:cytoskeleton"/>
    <property type="evidence" value="ECO:0007669"/>
    <property type="project" value="TreeGrafter"/>
</dbReference>
<dbReference type="PROSITE" id="PS50003">
    <property type="entry name" value="PH_DOMAIN"/>
    <property type="match status" value="1"/>
</dbReference>
<dbReference type="GO" id="GO:0031032">
    <property type="term" value="P:actomyosin structure organization"/>
    <property type="evidence" value="ECO:0007669"/>
    <property type="project" value="TreeGrafter"/>
</dbReference>
<dbReference type="InterPro" id="IPR017441">
    <property type="entry name" value="Protein_kinase_ATP_BS"/>
</dbReference>
<evidence type="ECO:0000256" key="13">
    <source>
        <dbReference type="ARBA" id="ARBA00022777"/>
    </source>
</evidence>
<evidence type="ECO:0000256" key="5">
    <source>
        <dbReference type="ARBA" id="ARBA00012513"/>
    </source>
</evidence>
<evidence type="ECO:0000256" key="10">
    <source>
        <dbReference type="ARBA" id="ARBA00022723"/>
    </source>
</evidence>
<keyword evidence="12" id="KW-0863">Zinc-finger</keyword>
<evidence type="ECO:0000256" key="11">
    <source>
        <dbReference type="ARBA" id="ARBA00022741"/>
    </source>
</evidence>
<evidence type="ECO:0000256" key="3">
    <source>
        <dbReference type="ARBA" id="ARBA00004510"/>
    </source>
</evidence>
<dbReference type="InterPro" id="IPR031597">
    <property type="entry name" value="KELK"/>
</dbReference>
<evidence type="ECO:0000256" key="14">
    <source>
        <dbReference type="ARBA" id="ARBA00022833"/>
    </source>
</evidence>
<protein>
    <recommendedName>
        <fullName evidence="5">non-specific serine/threonine protein kinase</fullName>
        <ecNumber evidence="5">2.7.11.1</ecNumber>
    </recommendedName>
</protein>
<comment type="similarity">
    <text evidence="4">Belongs to the protein kinase superfamily. AGC Ser/Thr protein kinase family. DMPK subfamily.</text>
</comment>
<feature type="domain" description="CNH" evidence="27">
    <location>
        <begin position="1257"/>
        <end position="1530"/>
    </location>
</feature>
<evidence type="ECO:0000259" key="28">
    <source>
        <dbReference type="PROSITE" id="PS51285"/>
    </source>
</evidence>
<dbReference type="InterPro" id="IPR046349">
    <property type="entry name" value="C1-like_sf"/>
</dbReference>
<dbReference type="CDD" id="cd00132">
    <property type="entry name" value="CRIB"/>
    <property type="match status" value="1"/>
</dbReference>
<dbReference type="InterPro" id="IPR008271">
    <property type="entry name" value="Ser/Thr_kinase_AS"/>
</dbReference>
<dbReference type="Gene3D" id="1.20.5.340">
    <property type="match status" value="1"/>
</dbReference>
<dbReference type="Pfam" id="PF00780">
    <property type="entry name" value="CNH"/>
    <property type="match status" value="1"/>
</dbReference>
<keyword evidence="10" id="KW-0479">Metal-binding</keyword>
<dbReference type="GO" id="GO:0008270">
    <property type="term" value="F:zinc ion binding"/>
    <property type="evidence" value="ECO:0007669"/>
    <property type="project" value="UniProtKB-KW"/>
</dbReference>
<feature type="coiled-coil region" evidence="21">
    <location>
        <begin position="436"/>
        <end position="642"/>
    </location>
</feature>
<dbReference type="FunFam" id="3.30.60.20:FF:000005">
    <property type="entry name" value="Non-specific serine/threonine protein kinase"/>
    <property type="match status" value="1"/>
</dbReference>
<dbReference type="PROSITE" id="PS00108">
    <property type="entry name" value="PROTEIN_KINASE_ST"/>
    <property type="match status" value="1"/>
</dbReference>
<dbReference type="InterPro" id="IPR002219">
    <property type="entry name" value="PKC_DAG/PE"/>
</dbReference>
<feature type="domain" description="CRIB" evidence="26">
    <location>
        <begin position="1601"/>
        <end position="1614"/>
    </location>
</feature>
<feature type="compositionally biased region" description="Polar residues" evidence="22">
    <location>
        <begin position="1020"/>
        <end position="1029"/>
    </location>
</feature>
<dbReference type="PROSITE" id="PS00479">
    <property type="entry name" value="ZF_DAG_PE_1"/>
    <property type="match status" value="1"/>
</dbReference>
<dbReference type="PROSITE" id="PS50108">
    <property type="entry name" value="CRIB"/>
    <property type="match status" value="1"/>
</dbReference>
<feature type="region of interest" description="Disordered" evidence="22">
    <location>
        <begin position="989"/>
        <end position="1029"/>
    </location>
</feature>
<dbReference type="SMART" id="SM00220">
    <property type="entry name" value="S_TKc"/>
    <property type="match status" value="1"/>
</dbReference>
<feature type="compositionally biased region" description="Basic and acidic residues" evidence="22">
    <location>
        <begin position="1683"/>
        <end position="1694"/>
    </location>
</feature>
<evidence type="ECO:0000313" key="29">
    <source>
        <dbReference type="Ensembl" id="ENSCCRP00020109152.1"/>
    </source>
</evidence>
<dbReference type="GO" id="GO:0030027">
    <property type="term" value="C:lamellipodium"/>
    <property type="evidence" value="ECO:0007669"/>
    <property type="project" value="UniProtKB-SubCell"/>
</dbReference>
<evidence type="ECO:0000256" key="17">
    <source>
        <dbReference type="ARBA" id="ARBA00023273"/>
    </source>
</evidence>
<dbReference type="CDD" id="cd20865">
    <property type="entry name" value="C1_MRCKbeta"/>
    <property type="match status" value="1"/>
</dbReference>
<keyword evidence="16 21" id="KW-0175">Coiled coil</keyword>
<keyword evidence="17" id="KW-0966">Cell projection</keyword>
<evidence type="ECO:0000256" key="12">
    <source>
        <dbReference type="ARBA" id="ARBA00022771"/>
    </source>
</evidence>
<dbReference type="Pfam" id="PF08826">
    <property type="entry name" value="DMPK_coil"/>
    <property type="match status" value="1"/>
</dbReference>
<dbReference type="FunFam" id="3.30.200.20:FF:001055">
    <property type="entry name" value="Serine/threonine-protein kinase MRCK beta"/>
    <property type="match status" value="1"/>
</dbReference>
<dbReference type="Proteomes" id="UP000694701">
    <property type="component" value="Unplaced"/>
</dbReference>
<dbReference type="InterPro" id="IPR011009">
    <property type="entry name" value="Kinase-like_dom_sf"/>
</dbReference>
<evidence type="ECO:0000256" key="6">
    <source>
        <dbReference type="ARBA" id="ARBA00022490"/>
    </source>
</evidence>
<proteinExistence type="inferred from homology"/>
<dbReference type="SMART" id="SM00285">
    <property type="entry name" value="PBD"/>
    <property type="match status" value="1"/>
</dbReference>
<sequence length="1729" mass="195137">MSAKVRLKKLEQLLLDGHQKNDRSLSVETLLDILICLYNECSNSPLKREKHVTDFLEWVKPFTTTVKEMRLHRDDFEMLKVIGRGAFGEVAVVKMKHTERVYAMKILNKWEMLKRAETACFREERNVLVNGDCQWITTLHYAFQDDNHLYLVMDYYVGGDLLTLLSKFEDRLPEDMAKFYVAEMVLAIHSIHQQRYVHRDIKPDNVLLDMNGHIRLADFGSCLKMMQDGTVQSSVAVGTPDYISPEILQAMEDGMGKYGPECDWWSLGVCMYEMLYGETPFYAESLVETYGKIMNHEERFQFPSHITDVSEEAKDLIQRLICSRERRLGQQGIEEFKKHPFFSGIDWENIRNTEAPYIPDVSSPSDTSNFDVDDDVLKNPDIAPPVSHTGFTGQHLPFVGFTYTTESCFSDRGSVRRVALADGGPGEDLQDGGLPVEAFEKRIRCLEQEKQELNRKLQESTQAVQSLHGSGRGASTLGRDREIKKLNEEIDRLKKKLADSDRLEHQLEEAVTLRQDFESSSTKLKALDKQVKALKLEKEDIHKQLVESLDRLKSQTKELKDAHQQRKLAMQEFSELNERMAELRSQKQRLSRQLRDKEEEMEVVMQKIDAMRQDIRKTEKARKELESQLEDACAEASKERKLREHSEVYSKQLESELEMLKVKQGTGRASGPSSETQQELTKLKSELDKKVLFYEEELVRRDASHTTELKNMRKELRDSEGQQLSLQKELLVLKDKLEKGKRERQIDTDEATSALKGKYERERHLLSEENRKLTAETDRLCNFVDKLTAQNRQLEDELQDLASKKESVAHWEAQIAEIIQWVSDEKDARGYLQALASKMTEELESLRSSSLGSRTLQGPGVSMPTQRSVVAPRVTKRDPLWKVRRSQKLDMSARLELQSALEAEIRAKQLVQDELRKVKAANISFESKLKDTEAKNKGLEEQLENMKKEMEESRSRSDKGLKLPDFQDSIFEYFNTSPLAHDLTFRTSSIGDVDTTPQKTDIPTSSPSVASEQDEAIKPQATTPAAPSPIYQPTLSAPKPKAHQLSIKTFSSPTQCTHCTSLMVGQTRQGYACEVCSFICHVSCKDNAPQICPIPPEQAKRPLGIDVQRGIGTAYKGFVRIPKPTGVKKGWQRAYAVVCDCKLFLYEVPEGKSTQPGMMASQVLDLRDEEFSVSSVLASDVIHASRKDIPCIFRVTSSTSNSPIRPVPLLVLAESEAEKRKWVGILEGLQNILAKNRLKNRVVHVLHEAYDSSLPAIKTTLSAAIVDRERIALGTEDGLFVVEITRDVIVRAADCKKICQIELMPKEKMVALLSGRNRHVHLYSWAALEGADVNCEAKLTDTKGCQAMTIGTLRPGGPACLLAGVKRQVICYEITRVKPHHRKLWEVQAPGIAQWLGIIRDRLCVGYPSGFALLAMQGESSPVSLVSPADPSLAFLAQQPLDALHAMEVGANELLLCFSQLGVYVDATGRRSRTQELMWPATPLACSSNSNYLTVYSDYGVDVFDVHTTEWVQTISLRGIRPLNVEGSLNLFGSEQPHLIYFSNNSSDGCDLAIPETSDNSKKLMVRTRSKRKFLFKVPEEERLQQRREMLRDPEMRSKLISNPTNFNHVAHMGPGDGMQVLMDLPLSVMPSSQDDLSKDKPRPLSSISRQQRSKTHITRTASGGGDFGGAGSSRSISDQDQDFEREPDSDSTKHSTPSNSSNPSSPPSPNSPHRSQLTLDSLDQSLDG</sequence>
<feature type="coiled-coil region" evidence="21">
    <location>
        <begin position="922"/>
        <end position="956"/>
    </location>
</feature>
<dbReference type="EC" id="2.7.11.1" evidence="5"/>
<evidence type="ECO:0000259" key="27">
    <source>
        <dbReference type="PROSITE" id="PS50219"/>
    </source>
</evidence>
<dbReference type="GO" id="GO:0005737">
    <property type="term" value="C:cytoplasm"/>
    <property type="evidence" value="ECO:0007669"/>
    <property type="project" value="UniProtKB-SubCell"/>
</dbReference>
<evidence type="ECO:0000256" key="8">
    <source>
        <dbReference type="ARBA" id="ARBA00022553"/>
    </source>
</evidence>
<dbReference type="InterPro" id="IPR000961">
    <property type="entry name" value="AGC-kinase_C"/>
</dbReference>
<dbReference type="Gene3D" id="3.30.60.20">
    <property type="match status" value="1"/>
</dbReference>
<evidence type="ECO:0000259" key="24">
    <source>
        <dbReference type="PROSITE" id="PS50011"/>
    </source>
</evidence>
<comment type="cofactor">
    <cofactor evidence="1">
        <name>Mg(2+)</name>
        <dbReference type="ChEBI" id="CHEBI:18420"/>
    </cofactor>
</comment>
<comment type="catalytic activity">
    <reaction evidence="19">
        <text>L-seryl-[protein] + ATP = O-phospho-L-seryl-[protein] + ADP + H(+)</text>
        <dbReference type="Rhea" id="RHEA:17989"/>
        <dbReference type="Rhea" id="RHEA-COMP:9863"/>
        <dbReference type="Rhea" id="RHEA-COMP:11604"/>
        <dbReference type="ChEBI" id="CHEBI:15378"/>
        <dbReference type="ChEBI" id="CHEBI:29999"/>
        <dbReference type="ChEBI" id="CHEBI:30616"/>
        <dbReference type="ChEBI" id="CHEBI:83421"/>
        <dbReference type="ChEBI" id="CHEBI:456216"/>
        <dbReference type="EC" id="2.7.11.1"/>
    </reaction>
</comment>
<dbReference type="SMART" id="SM00036">
    <property type="entry name" value="CNH"/>
    <property type="match status" value="1"/>
</dbReference>
<dbReference type="Pfam" id="PF00433">
    <property type="entry name" value="Pkinase_C"/>
    <property type="match status" value="1"/>
</dbReference>
<dbReference type="GO" id="GO:0005524">
    <property type="term" value="F:ATP binding"/>
    <property type="evidence" value="ECO:0007669"/>
    <property type="project" value="UniProtKB-UniRule"/>
</dbReference>
<dbReference type="InterPro" id="IPR011993">
    <property type="entry name" value="PH-like_dom_sf"/>
</dbReference>
<evidence type="ECO:0000256" key="15">
    <source>
        <dbReference type="ARBA" id="ARBA00022840"/>
    </source>
</evidence>
<feature type="compositionally biased region" description="Gly residues" evidence="22">
    <location>
        <begin position="1663"/>
        <end position="1672"/>
    </location>
</feature>
<evidence type="ECO:0000256" key="4">
    <source>
        <dbReference type="ARBA" id="ARBA00005719"/>
    </source>
</evidence>
<keyword evidence="15 20" id="KW-0067">ATP-binding</keyword>
<dbReference type="InterPro" id="IPR014930">
    <property type="entry name" value="Myotonic_dystrophy_kinase_coil"/>
</dbReference>
<dbReference type="SMART" id="SM00133">
    <property type="entry name" value="S_TK_X"/>
    <property type="match status" value="1"/>
</dbReference>
<dbReference type="FunFam" id="1.10.510.10:FF:000014">
    <property type="entry name" value="Non-specific serine/threonine protein kinase"/>
    <property type="match status" value="1"/>
</dbReference>
<keyword evidence="11 20" id="KW-0547">Nucleotide-binding</keyword>
<dbReference type="SUPFAM" id="SSF56112">
    <property type="entry name" value="Protein kinase-like (PK-like)"/>
    <property type="match status" value="1"/>
</dbReference>
<feature type="domain" description="Protein kinase" evidence="24">
    <location>
        <begin position="76"/>
        <end position="342"/>
    </location>
</feature>
<dbReference type="Pfam" id="PF25346">
    <property type="entry name" value="PH_MRCK"/>
    <property type="match status" value="1"/>
</dbReference>
<evidence type="ECO:0000256" key="19">
    <source>
        <dbReference type="ARBA" id="ARBA00048679"/>
    </source>
</evidence>
<dbReference type="InterPro" id="IPR001180">
    <property type="entry name" value="CNH_dom"/>
</dbReference>
<keyword evidence="8" id="KW-0597">Phosphoprotein</keyword>
<feature type="binding site" evidence="20">
    <location>
        <position position="105"/>
    </location>
    <ligand>
        <name>ATP</name>
        <dbReference type="ChEBI" id="CHEBI:30616"/>
    </ligand>
</feature>
<feature type="domain" description="AGC-kinase C-terminal" evidence="28">
    <location>
        <begin position="343"/>
        <end position="413"/>
    </location>
</feature>
<evidence type="ECO:0000259" key="25">
    <source>
        <dbReference type="PROSITE" id="PS50081"/>
    </source>
</evidence>
<dbReference type="InterPro" id="IPR000095">
    <property type="entry name" value="CRIB_dom"/>
</dbReference>
<dbReference type="InterPro" id="IPR001849">
    <property type="entry name" value="PH_domain"/>
</dbReference>
<dbReference type="Gene3D" id="1.10.510.10">
    <property type="entry name" value="Transferase(Phosphotransferase) domain 1"/>
    <property type="match status" value="1"/>
</dbReference>
<dbReference type="Pfam" id="PF15796">
    <property type="entry name" value="KELK"/>
    <property type="match status" value="1"/>
</dbReference>
<keyword evidence="14" id="KW-0862">Zinc</keyword>
<dbReference type="InterPro" id="IPR050839">
    <property type="entry name" value="Rho-assoc_Ser/Thr_Kinase"/>
</dbReference>
<evidence type="ECO:0000256" key="22">
    <source>
        <dbReference type="SAM" id="MobiDB-lite"/>
    </source>
</evidence>
<dbReference type="GO" id="GO:0004674">
    <property type="term" value="F:protein serine/threonine kinase activity"/>
    <property type="evidence" value="ECO:0007669"/>
    <property type="project" value="UniProtKB-KW"/>
</dbReference>
<feature type="domain" description="Phorbol-ester/DAG-type" evidence="25">
    <location>
        <begin position="1042"/>
        <end position="1092"/>
    </location>
</feature>
<name>A0A8C2KG88_CYPCA</name>
<dbReference type="InterPro" id="IPR000719">
    <property type="entry name" value="Prot_kinase_dom"/>
</dbReference>
<keyword evidence="7" id="KW-0723">Serine/threonine-protein kinase</keyword>
<evidence type="ECO:0000256" key="16">
    <source>
        <dbReference type="ARBA" id="ARBA00023054"/>
    </source>
</evidence>
<feature type="compositionally biased region" description="Low complexity" evidence="22">
    <location>
        <begin position="1712"/>
        <end position="1729"/>
    </location>
</feature>
<dbReference type="SUPFAM" id="SSF57889">
    <property type="entry name" value="Cysteine-rich domain"/>
    <property type="match status" value="1"/>
</dbReference>
<dbReference type="InterPro" id="IPR017892">
    <property type="entry name" value="Pkinase_C"/>
</dbReference>
<dbReference type="PANTHER" id="PTHR22988:SF34">
    <property type="entry name" value="SERINE_THREONINE-PROTEIN KINASE MRCK BETA"/>
    <property type="match status" value="1"/>
</dbReference>
<dbReference type="InterPro" id="IPR057529">
    <property type="entry name" value="MRCK/ROCK_PH"/>
</dbReference>
<feature type="coiled-coil region" evidence="21">
    <location>
        <begin position="756"/>
        <end position="804"/>
    </location>
</feature>
<evidence type="ECO:0000259" key="23">
    <source>
        <dbReference type="PROSITE" id="PS50003"/>
    </source>
</evidence>
<dbReference type="FunFam" id="2.30.29.30:FF:000140">
    <property type="entry name" value="CDC42 binding protein kinase beta"/>
    <property type="match status" value="1"/>
</dbReference>
<dbReference type="PANTHER" id="PTHR22988">
    <property type="entry name" value="MYOTONIC DYSTROPHY S/T KINASE-RELATED"/>
    <property type="match status" value="1"/>
</dbReference>